<feature type="coiled-coil region" evidence="7">
    <location>
        <begin position="86"/>
        <end position="113"/>
    </location>
</feature>
<dbReference type="Pfam" id="PF04100">
    <property type="entry name" value="Vps53_N"/>
    <property type="match status" value="1"/>
</dbReference>
<dbReference type="Proteomes" id="UP000051952">
    <property type="component" value="Unassembled WGS sequence"/>
</dbReference>
<feature type="domain" description="Vps53 N-terminal" evidence="8">
    <location>
        <begin position="29"/>
        <end position="394"/>
    </location>
</feature>
<feature type="domain" description="Vps53 C-terminal" evidence="9">
    <location>
        <begin position="612"/>
        <end position="697"/>
    </location>
</feature>
<dbReference type="PANTHER" id="PTHR12820:SF0">
    <property type="entry name" value="VACUOLAR PROTEIN SORTING-ASSOCIATED PROTEIN 53 HOMOLOG"/>
    <property type="match status" value="1"/>
</dbReference>
<dbReference type="AlphaFoldDB" id="A0A0S4J071"/>
<dbReference type="GO" id="GO:0010008">
    <property type="term" value="C:endosome membrane"/>
    <property type="evidence" value="ECO:0007669"/>
    <property type="project" value="UniProtKB-SubCell"/>
</dbReference>
<evidence type="ECO:0000313" key="11">
    <source>
        <dbReference type="Proteomes" id="UP000051952"/>
    </source>
</evidence>
<dbReference type="OMA" id="YKFAEAK"/>
<dbReference type="OrthoDB" id="10261632at2759"/>
<accession>A0A0S4J071</accession>
<dbReference type="PANTHER" id="PTHR12820">
    <property type="entry name" value="VACUOLAR SORTING PROTEIN 53"/>
    <property type="match status" value="1"/>
</dbReference>
<dbReference type="InterPro" id="IPR031745">
    <property type="entry name" value="Vps53_C"/>
</dbReference>
<keyword evidence="4" id="KW-0967">Endosome</keyword>
<evidence type="ECO:0000259" key="8">
    <source>
        <dbReference type="Pfam" id="PF04100"/>
    </source>
</evidence>
<sequence>MTFQPKVFSPEVEKALRNVCPSEDPIDQPDFDPIAYLNAKFPDEASLSKLPAFHDEITKRLQRTEHELFRAVEVQATTATSATKDLREVSSTVSKLNDRVAEIRKKATKSEDTVRELCQNIRQLDTAKSNLTLSVNTLRSIQLWMLQLQTLSVTFNRRNYVQCRDALKEVQKYAALFEQYKEVPKVKELNEKQSTLCRQIEYYIRNNVIGDMTSIDEDVMAEACAVIDALGNESIKKVRDKYIERELDIYMTKFKRGSDDAKLDKTERRYVFIRQLLENNRSMFETVFPRHWCVPQELCVTFCLRTKSEFDYLLRESAGNIDVAVLTYVLQKTIDIERELTVLTAWRDHFPERSQLPDYRYNGMILSAFKAHMGLFVENENKLMEEALQATAQDETLRDDAHLRVGTVMSMADDIFVFIKESLKRTIKVSQQHILIDMAAVWRKHLVRFATNVGQLIPNPPSNSAQWKKTCVIINTADLCQSTSTALGEEVAIRAEVGVDEVNFEEVEASFSTLYSTAIGAVVNGLDKLLVPSFTEFGNGAFMNNQADESHDESPYVAVIRRQCHEVVNTCAAVLQPQMLRFLLDKIASNIIPKYALYFYRLRRPTSIMVAQTRVDCTALEKMFLALPNVGNPDRFPQSMLTHYSKLVRREFDRLNRALKVVQCEASDAFVDVYYEVTSPEDRSVQNFMRLVELKGLRREDVRPWIVALSKKGVVESTKRDVQRDNQIQSLGAASASAAQTARPTTGFFGGTTDTTASAASPVLEGVASGFRSAIRPISNATNFLTGLKDRVAISKEKEGGK</sequence>
<dbReference type="Pfam" id="PF16854">
    <property type="entry name" value="VPS53_C"/>
    <property type="match status" value="1"/>
</dbReference>
<dbReference type="InterPro" id="IPR007234">
    <property type="entry name" value="Vps53_N"/>
</dbReference>
<name>A0A0S4J071_BODSA</name>
<evidence type="ECO:0000256" key="3">
    <source>
        <dbReference type="ARBA" id="ARBA00008628"/>
    </source>
</evidence>
<evidence type="ECO:0000256" key="2">
    <source>
        <dbReference type="ARBA" id="ARBA00004481"/>
    </source>
</evidence>
<dbReference type="GO" id="GO:0005829">
    <property type="term" value="C:cytosol"/>
    <property type="evidence" value="ECO:0007669"/>
    <property type="project" value="GOC"/>
</dbReference>
<keyword evidence="5" id="KW-0333">Golgi apparatus</keyword>
<organism evidence="10 11">
    <name type="scientific">Bodo saltans</name>
    <name type="common">Flagellated protozoan</name>
    <dbReference type="NCBI Taxonomy" id="75058"/>
    <lineage>
        <taxon>Eukaryota</taxon>
        <taxon>Discoba</taxon>
        <taxon>Euglenozoa</taxon>
        <taxon>Kinetoplastea</taxon>
        <taxon>Metakinetoplastina</taxon>
        <taxon>Eubodonida</taxon>
        <taxon>Bodonidae</taxon>
        <taxon>Bodo</taxon>
    </lineage>
</organism>
<comment type="subcellular location">
    <subcellularLocation>
        <location evidence="2">Endosome membrane</location>
        <topology evidence="2">Peripheral membrane protein</topology>
    </subcellularLocation>
    <subcellularLocation>
        <location evidence="1">Golgi apparatus</location>
        <location evidence="1">trans-Golgi network membrane</location>
        <topology evidence="1">Peripheral membrane protein</topology>
    </subcellularLocation>
</comment>
<evidence type="ECO:0000256" key="1">
    <source>
        <dbReference type="ARBA" id="ARBA00004150"/>
    </source>
</evidence>
<dbReference type="GO" id="GO:0042147">
    <property type="term" value="P:retrograde transport, endosome to Golgi"/>
    <property type="evidence" value="ECO:0007669"/>
    <property type="project" value="InterPro"/>
</dbReference>
<evidence type="ECO:0000256" key="5">
    <source>
        <dbReference type="ARBA" id="ARBA00023034"/>
    </source>
</evidence>
<evidence type="ECO:0000256" key="4">
    <source>
        <dbReference type="ARBA" id="ARBA00022753"/>
    </source>
</evidence>
<keyword evidence="11" id="KW-1185">Reference proteome</keyword>
<protein>
    <submittedName>
        <fullName evidence="10">Membrane trafficking protein, Vps53-like, putative</fullName>
    </submittedName>
</protein>
<evidence type="ECO:0000313" key="10">
    <source>
        <dbReference type="EMBL" id="CUG34888.1"/>
    </source>
</evidence>
<gene>
    <name evidence="10" type="ORF">BSAL_78030</name>
</gene>
<dbReference type="EMBL" id="CYKH01000765">
    <property type="protein sequence ID" value="CUG34888.1"/>
    <property type="molecule type" value="Genomic_DNA"/>
</dbReference>
<proteinExistence type="inferred from homology"/>
<keyword evidence="7" id="KW-0175">Coiled coil</keyword>
<dbReference type="InterPro" id="IPR039766">
    <property type="entry name" value="Vps53"/>
</dbReference>
<reference evidence="11" key="1">
    <citation type="submission" date="2015-09" db="EMBL/GenBank/DDBJ databases">
        <authorList>
            <consortium name="Pathogen Informatics"/>
        </authorList>
    </citation>
    <scope>NUCLEOTIDE SEQUENCE [LARGE SCALE GENOMIC DNA]</scope>
    <source>
        <strain evidence="11">Lake Konstanz</strain>
    </source>
</reference>
<evidence type="ECO:0000256" key="6">
    <source>
        <dbReference type="ARBA" id="ARBA00023136"/>
    </source>
</evidence>
<keyword evidence="6" id="KW-0472">Membrane</keyword>
<comment type="similarity">
    <text evidence="3">Belongs to the VPS53 family.</text>
</comment>
<dbReference type="GO" id="GO:0000938">
    <property type="term" value="C:GARP complex"/>
    <property type="evidence" value="ECO:0007669"/>
    <property type="project" value="InterPro"/>
</dbReference>
<dbReference type="VEuPathDB" id="TriTrypDB:BSAL_78030"/>
<evidence type="ECO:0000256" key="7">
    <source>
        <dbReference type="SAM" id="Coils"/>
    </source>
</evidence>
<evidence type="ECO:0000259" key="9">
    <source>
        <dbReference type="Pfam" id="PF16854"/>
    </source>
</evidence>